<comment type="caution">
    <text evidence="1">The sequence shown here is derived from an EMBL/GenBank/DDBJ whole genome shotgun (WGS) entry which is preliminary data.</text>
</comment>
<evidence type="ECO:0000313" key="2">
    <source>
        <dbReference type="Proteomes" id="UP000807342"/>
    </source>
</evidence>
<dbReference type="EMBL" id="MU151408">
    <property type="protein sequence ID" value="KAF9444067.1"/>
    <property type="molecule type" value="Genomic_DNA"/>
</dbReference>
<accession>A0A9P6BYC2</accession>
<dbReference type="Proteomes" id="UP000807342">
    <property type="component" value="Unassembled WGS sequence"/>
</dbReference>
<gene>
    <name evidence="1" type="ORF">P691DRAFT_807910</name>
</gene>
<dbReference type="AlphaFoldDB" id="A0A9P6BYC2"/>
<reference evidence="1" key="1">
    <citation type="submission" date="2020-11" db="EMBL/GenBank/DDBJ databases">
        <authorList>
            <consortium name="DOE Joint Genome Institute"/>
            <person name="Ahrendt S."/>
            <person name="Riley R."/>
            <person name="Andreopoulos W."/>
            <person name="Labutti K."/>
            <person name="Pangilinan J."/>
            <person name="Ruiz-Duenas F.J."/>
            <person name="Barrasa J.M."/>
            <person name="Sanchez-Garcia M."/>
            <person name="Camarero S."/>
            <person name="Miyauchi S."/>
            <person name="Serrano A."/>
            <person name="Linde D."/>
            <person name="Babiker R."/>
            <person name="Drula E."/>
            <person name="Ayuso-Fernandez I."/>
            <person name="Pacheco R."/>
            <person name="Padilla G."/>
            <person name="Ferreira P."/>
            <person name="Barriuso J."/>
            <person name="Kellner H."/>
            <person name="Castanera R."/>
            <person name="Alfaro M."/>
            <person name="Ramirez L."/>
            <person name="Pisabarro A.G."/>
            <person name="Kuo A."/>
            <person name="Tritt A."/>
            <person name="Lipzen A."/>
            <person name="He G."/>
            <person name="Yan M."/>
            <person name="Ng V."/>
            <person name="Cullen D."/>
            <person name="Martin F."/>
            <person name="Rosso M.-N."/>
            <person name="Henrissat B."/>
            <person name="Hibbett D."/>
            <person name="Martinez A.T."/>
            <person name="Grigoriev I.V."/>
        </authorList>
    </citation>
    <scope>NUCLEOTIDE SEQUENCE</scope>
    <source>
        <strain evidence="1">MF-IS2</strain>
    </source>
</reference>
<keyword evidence="2" id="KW-1185">Reference proteome</keyword>
<organism evidence="1 2">
    <name type="scientific">Macrolepiota fuliginosa MF-IS2</name>
    <dbReference type="NCBI Taxonomy" id="1400762"/>
    <lineage>
        <taxon>Eukaryota</taxon>
        <taxon>Fungi</taxon>
        <taxon>Dikarya</taxon>
        <taxon>Basidiomycota</taxon>
        <taxon>Agaricomycotina</taxon>
        <taxon>Agaricomycetes</taxon>
        <taxon>Agaricomycetidae</taxon>
        <taxon>Agaricales</taxon>
        <taxon>Agaricineae</taxon>
        <taxon>Agaricaceae</taxon>
        <taxon>Macrolepiota</taxon>
    </lineage>
</organism>
<protein>
    <submittedName>
        <fullName evidence="1">Uncharacterized protein</fullName>
    </submittedName>
</protein>
<evidence type="ECO:0000313" key="1">
    <source>
        <dbReference type="EMBL" id="KAF9444067.1"/>
    </source>
</evidence>
<sequence>MHRFSDTAEGLARRAGVQLDAKSDGEPLLDSCCDSLIPLSPPVATAVFALICT</sequence>
<proteinExistence type="predicted"/>
<name>A0A9P6BYC2_9AGAR</name>